<evidence type="ECO:0000313" key="2">
    <source>
        <dbReference type="Proteomes" id="UP001140091"/>
    </source>
</evidence>
<reference evidence="1" key="1">
    <citation type="submission" date="2022-06" db="EMBL/GenBank/DDBJ databases">
        <title>Genome Sequence of Candolleomyces eurysporus.</title>
        <authorList>
            <person name="Buettner E."/>
        </authorList>
    </citation>
    <scope>NUCLEOTIDE SEQUENCE</scope>
    <source>
        <strain evidence="1">VTCC 930004</strain>
    </source>
</reference>
<keyword evidence="2" id="KW-1185">Reference proteome</keyword>
<name>A0A9W8J2S4_9AGAR</name>
<organism evidence="1 2">
    <name type="scientific">Candolleomyces eurysporus</name>
    <dbReference type="NCBI Taxonomy" id="2828524"/>
    <lineage>
        <taxon>Eukaryota</taxon>
        <taxon>Fungi</taxon>
        <taxon>Dikarya</taxon>
        <taxon>Basidiomycota</taxon>
        <taxon>Agaricomycotina</taxon>
        <taxon>Agaricomycetes</taxon>
        <taxon>Agaricomycetidae</taxon>
        <taxon>Agaricales</taxon>
        <taxon>Agaricineae</taxon>
        <taxon>Psathyrellaceae</taxon>
        <taxon>Candolleomyces</taxon>
    </lineage>
</organism>
<evidence type="ECO:0000313" key="1">
    <source>
        <dbReference type="EMBL" id="KAJ2923440.1"/>
    </source>
</evidence>
<protein>
    <recommendedName>
        <fullName evidence="3">NACHT domain-containing protein</fullName>
    </recommendedName>
</protein>
<accession>A0A9W8J2S4</accession>
<dbReference type="AlphaFoldDB" id="A0A9W8J2S4"/>
<dbReference type="PANTHER" id="PTHR10039">
    <property type="entry name" value="AMELOGENIN"/>
    <property type="match status" value="1"/>
</dbReference>
<evidence type="ECO:0008006" key="3">
    <source>
        <dbReference type="Google" id="ProtNLM"/>
    </source>
</evidence>
<dbReference type="Proteomes" id="UP001140091">
    <property type="component" value="Unassembled WGS sequence"/>
</dbReference>
<dbReference type="EMBL" id="JANBPK010001337">
    <property type="protein sequence ID" value="KAJ2923440.1"/>
    <property type="molecule type" value="Genomic_DNA"/>
</dbReference>
<gene>
    <name evidence="1" type="ORF">H1R20_g13652</name>
</gene>
<comment type="caution">
    <text evidence="1">The sequence shown here is derived from an EMBL/GenBank/DDBJ whole genome shotgun (WGS) entry which is preliminary data.</text>
</comment>
<proteinExistence type="predicted"/>
<dbReference type="OrthoDB" id="4760524at2759"/>
<dbReference type="PANTHER" id="PTHR10039:SF14">
    <property type="entry name" value="NACHT DOMAIN-CONTAINING PROTEIN"/>
    <property type="match status" value="1"/>
</dbReference>
<sequence>MDSLIVTPFKKLCASGGLDPSTFPHVILIDGLDECSGEENQAALLASIKLCLLDNDLPFRVFIASRPEWAIRSALNSESQGYLHQLAYHIQLSDNYDATDDIRRYLWRRLRDIGSRSHDPRARSQSWPRKEDIEKLVVAASGQFVYAATVVKYASERRSSPVDRLQTVIDWAPEEGQLARPFEALDILYANVLSAAKELYDAVDTHRGRNFLLLLRAHHINSEGRIGNWSFWAPNFDALLNLERGAHDVLVSDLHCLVVFHPVPVAPPSPPCIDMCFYHQSFSEFLDSEIRAKNLFVPHTQVKQYVLEVIVQGIISFPLDTSTLGSTFGANAPRALSNYSDQGEGLSGPQLLSLARHNAWSSLDRMNRNFKETFALEGTHPFLNTISVIMRRLKDELKEPELADILRSYYEKWKETIENQREEKEV</sequence>
<feature type="non-terminal residue" evidence="1">
    <location>
        <position position="426"/>
    </location>
</feature>